<keyword evidence="3" id="KW-1185">Reference proteome</keyword>
<dbReference type="PANTHER" id="PTHR42852:SF18">
    <property type="entry name" value="CHROMOSOME UNDETERMINED SCAFFOLD_47, WHOLE GENOME SHOTGUN SEQUENCE"/>
    <property type="match status" value="1"/>
</dbReference>
<evidence type="ECO:0000259" key="1">
    <source>
        <dbReference type="PROSITE" id="PS51352"/>
    </source>
</evidence>
<dbReference type="SUPFAM" id="SSF52833">
    <property type="entry name" value="Thioredoxin-like"/>
    <property type="match status" value="1"/>
</dbReference>
<sequence length="194" mass="21041">MPLMAPIPVQVHLSCSLINGVQSLKKHAVYLLLAGWVSGLGMISPAFAHLEGNTPPPGCQLSQLDGAPAQDWAAHKGGVIYIDFWASWCPPCVRSFPFMNQLVQDFGERGLQVVGVNLDEKLSDAQQFLARIPAEFSVVVDADKQCAVDFGVIAMPSTYIIDKKGLVRHIHHGFRPGEAQALRDLIEALLAESS</sequence>
<dbReference type="InterPro" id="IPR036249">
    <property type="entry name" value="Thioredoxin-like_sf"/>
</dbReference>
<organism evidence="2 3">
    <name type="scientific">Nitrosomonas mobilis</name>
    <dbReference type="NCBI Taxonomy" id="51642"/>
    <lineage>
        <taxon>Bacteria</taxon>
        <taxon>Pseudomonadati</taxon>
        <taxon>Pseudomonadota</taxon>
        <taxon>Betaproteobacteria</taxon>
        <taxon>Nitrosomonadales</taxon>
        <taxon>Nitrosomonadaceae</taxon>
        <taxon>Nitrosomonas</taxon>
    </lineage>
</organism>
<reference evidence="2 3" key="1">
    <citation type="submission" date="2016-10" db="EMBL/GenBank/DDBJ databases">
        <authorList>
            <person name="de Groot N.N."/>
        </authorList>
    </citation>
    <scope>NUCLEOTIDE SEQUENCE [LARGE SCALE GENOMIC DNA]</scope>
    <source>
        <strain evidence="2">1</strain>
    </source>
</reference>
<dbReference type="InterPro" id="IPR013766">
    <property type="entry name" value="Thioredoxin_domain"/>
</dbReference>
<proteinExistence type="predicted"/>
<dbReference type="AlphaFoldDB" id="A0A1G5SIZ7"/>
<dbReference type="GO" id="GO:0016491">
    <property type="term" value="F:oxidoreductase activity"/>
    <property type="evidence" value="ECO:0007669"/>
    <property type="project" value="InterPro"/>
</dbReference>
<dbReference type="PROSITE" id="PS51352">
    <property type="entry name" value="THIOREDOXIN_2"/>
    <property type="match status" value="1"/>
</dbReference>
<dbReference type="Proteomes" id="UP000198729">
    <property type="component" value="Unassembled WGS sequence"/>
</dbReference>
<evidence type="ECO:0000313" key="3">
    <source>
        <dbReference type="Proteomes" id="UP000198729"/>
    </source>
</evidence>
<gene>
    <name evidence="2" type="ORF">NSMM_850015</name>
</gene>
<evidence type="ECO:0000313" key="2">
    <source>
        <dbReference type="EMBL" id="SCZ86967.1"/>
    </source>
</evidence>
<protein>
    <submittedName>
        <fullName evidence="2">Redoxin domain protein (Modular protein)</fullName>
    </submittedName>
</protein>
<dbReference type="CDD" id="cd02966">
    <property type="entry name" value="TlpA_like_family"/>
    <property type="match status" value="1"/>
</dbReference>
<feature type="domain" description="Thioredoxin" evidence="1">
    <location>
        <begin position="50"/>
        <end position="191"/>
    </location>
</feature>
<dbReference type="PANTHER" id="PTHR42852">
    <property type="entry name" value="THIOL:DISULFIDE INTERCHANGE PROTEIN DSBE"/>
    <property type="match status" value="1"/>
</dbReference>
<name>A0A1G5SIZ7_9PROT</name>
<accession>A0A1G5SIZ7</accession>
<dbReference type="InterPro" id="IPR013740">
    <property type="entry name" value="Redoxin"/>
</dbReference>
<dbReference type="InterPro" id="IPR050553">
    <property type="entry name" value="Thioredoxin_ResA/DsbE_sf"/>
</dbReference>
<dbReference type="Gene3D" id="3.40.30.10">
    <property type="entry name" value="Glutaredoxin"/>
    <property type="match status" value="1"/>
</dbReference>
<dbReference type="EMBL" id="FMWO01000097">
    <property type="protein sequence ID" value="SCZ86967.1"/>
    <property type="molecule type" value="Genomic_DNA"/>
</dbReference>
<dbReference type="STRING" id="51642.NSMM_850015"/>
<dbReference type="Pfam" id="PF08534">
    <property type="entry name" value="Redoxin"/>
    <property type="match status" value="1"/>
</dbReference>